<keyword evidence="4" id="KW-1185">Reference proteome</keyword>
<keyword evidence="1" id="KW-0472">Membrane</keyword>
<feature type="transmembrane region" description="Helical" evidence="1">
    <location>
        <begin position="32"/>
        <end position="55"/>
    </location>
</feature>
<dbReference type="InterPro" id="IPR018392">
    <property type="entry name" value="LysM"/>
</dbReference>
<gene>
    <name evidence="3" type="ORF">SAMN05216561_107143</name>
</gene>
<dbReference type="STRING" id="1005945.SAMN05216561_107143"/>
<organism evidence="3 4">
    <name type="scientific">Nocardioides psychrotolerans</name>
    <dbReference type="NCBI Taxonomy" id="1005945"/>
    <lineage>
        <taxon>Bacteria</taxon>
        <taxon>Bacillati</taxon>
        <taxon>Actinomycetota</taxon>
        <taxon>Actinomycetes</taxon>
        <taxon>Propionibacteriales</taxon>
        <taxon>Nocardioidaceae</taxon>
        <taxon>Nocardioides</taxon>
    </lineage>
</organism>
<evidence type="ECO:0000259" key="2">
    <source>
        <dbReference type="Pfam" id="PF01476"/>
    </source>
</evidence>
<keyword evidence="1" id="KW-1133">Transmembrane helix</keyword>
<dbReference type="Proteomes" id="UP000198649">
    <property type="component" value="Unassembled WGS sequence"/>
</dbReference>
<dbReference type="InterPro" id="IPR036779">
    <property type="entry name" value="LysM_dom_sf"/>
</dbReference>
<reference evidence="3 4" key="1">
    <citation type="submission" date="2016-10" db="EMBL/GenBank/DDBJ databases">
        <authorList>
            <person name="de Groot N.N."/>
        </authorList>
    </citation>
    <scope>NUCLEOTIDE SEQUENCE [LARGE SCALE GENOMIC DNA]</scope>
    <source>
        <strain evidence="3 4">CGMCC 1.11156</strain>
    </source>
</reference>
<evidence type="ECO:0000256" key="1">
    <source>
        <dbReference type="SAM" id="Phobius"/>
    </source>
</evidence>
<dbReference type="SUPFAM" id="SSF54106">
    <property type="entry name" value="LysM domain"/>
    <property type="match status" value="1"/>
</dbReference>
<dbReference type="AlphaFoldDB" id="A0A1I3HE75"/>
<name>A0A1I3HE75_9ACTN</name>
<evidence type="ECO:0000313" key="4">
    <source>
        <dbReference type="Proteomes" id="UP000198649"/>
    </source>
</evidence>
<dbReference type="Gene3D" id="3.10.350.10">
    <property type="entry name" value="LysM domain"/>
    <property type="match status" value="1"/>
</dbReference>
<dbReference type="EMBL" id="FOQG01000007">
    <property type="protein sequence ID" value="SFI33939.1"/>
    <property type="molecule type" value="Genomic_DNA"/>
</dbReference>
<dbReference type="OrthoDB" id="5084290at2"/>
<keyword evidence="1" id="KW-0812">Transmembrane</keyword>
<evidence type="ECO:0000313" key="3">
    <source>
        <dbReference type="EMBL" id="SFI33939.1"/>
    </source>
</evidence>
<protein>
    <submittedName>
        <fullName evidence="3">LysM domain-containing protein</fullName>
    </submittedName>
</protein>
<accession>A0A1I3HE75</accession>
<dbReference type="Pfam" id="PF01476">
    <property type="entry name" value="LysM"/>
    <property type="match status" value="1"/>
</dbReference>
<dbReference type="RefSeq" id="WP_091112945.1">
    <property type="nucleotide sequence ID" value="NZ_BKAF01000008.1"/>
</dbReference>
<proteinExistence type="predicted"/>
<sequence length="118" mass="12276">MSTLTLHPITATAATTAITHGPALRLTRRGRLVVFLGSLLVVLAVGFALASGSVATERPGTPEPTRVVLVGPGDTLWDLAADLSDDGDVRSMMDEISRLNALDSGILSVGQELRVPTS</sequence>
<dbReference type="CDD" id="cd00118">
    <property type="entry name" value="LysM"/>
    <property type="match status" value="1"/>
</dbReference>
<feature type="domain" description="LysM" evidence="2">
    <location>
        <begin position="70"/>
        <end position="116"/>
    </location>
</feature>